<evidence type="ECO:0000256" key="6">
    <source>
        <dbReference type="SAM" id="MobiDB-lite"/>
    </source>
</evidence>
<evidence type="ECO:0000256" key="3">
    <source>
        <dbReference type="ARBA" id="ARBA00023015"/>
    </source>
</evidence>
<protein>
    <submittedName>
        <fullName evidence="8">PLP-dependent aminotransferase family protein</fullName>
    </submittedName>
</protein>
<keyword evidence="8" id="KW-0808">Transferase</keyword>
<keyword evidence="2" id="KW-0663">Pyridoxal phosphate</keyword>
<keyword evidence="3" id="KW-0805">Transcription regulation</keyword>
<name>A0A516R2J0_STRST</name>
<dbReference type="AlphaFoldDB" id="A0A516R2J0"/>
<organism evidence="8 9">
    <name type="scientific">Streptomyces spectabilis</name>
    <dbReference type="NCBI Taxonomy" id="68270"/>
    <lineage>
        <taxon>Bacteria</taxon>
        <taxon>Bacillati</taxon>
        <taxon>Actinomycetota</taxon>
        <taxon>Actinomycetes</taxon>
        <taxon>Kitasatosporales</taxon>
        <taxon>Streptomycetaceae</taxon>
        <taxon>Streptomyces</taxon>
    </lineage>
</organism>
<keyword evidence="8" id="KW-0032">Aminotransferase</keyword>
<dbReference type="InterPro" id="IPR015421">
    <property type="entry name" value="PyrdxlP-dep_Trfase_major"/>
</dbReference>
<evidence type="ECO:0000256" key="2">
    <source>
        <dbReference type="ARBA" id="ARBA00022898"/>
    </source>
</evidence>
<comment type="similarity">
    <text evidence="1">In the C-terminal section; belongs to the class-I pyridoxal-phosphate-dependent aminotransferase family.</text>
</comment>
<evidence type="ECO:0000256" key="4">
    <source>
        <dbReference type="ARBA" id="ARBA00023125"/>
    </source>
</evidence>
<dbReference type="InterPro" id="IPR036388">
    <property type="entry name" value="WH-like_DNA-bd_sf"/>
</dbReference>
<dbReference type="SUPFAM" id="SSF53383">
    <property type="entry name" value="PLP-dependent transferases"/>
    <property type="match status" value="1"/>
</dbReference>
<keyword evidence="5" id="KW-0804">Transcription</keyword>
<feature type="domain" description="HTH gntR-type" evidence="7">
    <location>
        <begin position="37"/>
        <end position="105"/>
    </location>
</feature>
<dbReference type="CDD" id="cd07377">
    <property type="entry name" value="WHTH_GntR"/>
    <property type="match status" value="1"/>
</dbReference>
<dbReference type="GO" id="GO:0003700">
    <property type="term" value="F:DNA-binding transcription factor activity"/>
    <property type="evidence" value="ECO:0007669"/>
    <property type="project" value="InterPro"/>
</dbReference>
<dbReference type="EMBL" id="CP040916">
    <property type="protein sequence ID" value="QDQ09869.1"/>
    <property type="molecule type" value="Genomic_DNA"/>
</dbReference>
<dbReference type="Proteomes" id="UP000316806">
    <property type="component" value="Chromosome"/>
</dbReference>
<dbReference type="Pfam" id="PF00155">
    <property type="entry name" value="Aminotran_1_2"/>
    <property type="match status" value="1"/>
</dbReference>
<dbReference type="PANTHER" id="PTHR46577:SF1">
    <property type="entry name" value="HTH-TYPE TRANSCRIPTIONAL REGULATORY PROTEIN GABR"/>
    <property type="match status" value="1"/>
</dbReference>
<dbReference type="RefSeq" id="WP_144001445.1">
    <property type="nucleotide sequence ID" value="NZ_CP040916.1"/>
</dbReference>
<dbReference type="Pfam" id="PF00392">
    <property type="entry name" value="GntR"/>
    <property type="match status" value="1"/>
</dbReference>
<feature type="region of interest" description="Disordered" evidence="6">
    <location>
        <begin position="1"/>
        <end position="24"/>
    </location>
</feature>
<dbReference type="Gene3D" id="3.40.640.10">
    <property type="entry name" value="Type I PLP-dependent aspartate aminotransferase-like (Major domain)"/>
    <property type="match status" value="1"/>
</dbReference>
<keyword evidence="4" id="KW-0238">DNA-binding</keyword>
<dbReference type="Gene3D" id="1.10.10.10">
    <property type="entry name" value="Winged helix-like DNA-binding domain superfamily/Winged helix DNA-binding domain"/>
    <property type="match status" value="1"/>
</dbReference>
<dbReference type="InterPro" id="IPR051446">
    <property type="entry name" value="HTH_trans_reg/aminotransferase"/>
</dbReference>
<proteinExistence type="inferred from homology"/>
<dbReference type="InterPro" id="IPR036390">
    <property type="entry name" value="WH_DNA-bd_sf"/>
</dbReference>
<evidence type="ECO:0000256" key="5">
    <source>
        <dbReference type="ARBA" id="ARBA00023163"/>
    </source>
</evidence>
<reference evidence="8 9" key="1">
    <citation type="journal article" date="2019" name="J. Ind. Microbiol. Biotechnol.">
        <title>The complete genomic sequence of Streptomyces spectabilis NRRL-2792 and identification of secondary metabolite biosynthetic gene clusters.</title>
        <authorList>
            <person name="Sinha A."/>
            <person name="Phillips-Salemka S."/>
            <person name="Niraula T.A."/>
            <person name="Short K.A."/>
            <person name="Niraula N.P."/>
        </authorList>
    </citation>
    <scope>NUCLEOTIDE SEQUENCE [LARGE SCALE GENOMIC DNA]</scope>
    <source>
        <strain evidence="8 9">NRRL 2792</strain>
    </source>
</reference>
<accession>A0A516R2J0</accession>
<dbReference type="InterPro" id="IPR000524">
    <property type="entry name" value="Tscrpt_reg_HTH_GntR"/>
</dbReference>
<evidence type="ECO:0000256" key="1">
    <source>
        <dbReference type="ARBA" id="ARBA00005384"/>
    </source>
</evidence>
<evidence type="ECO:0000313" key="8">
    <source>
        <dbReference type="EMBL" id="QDQ09869.1"/>
    </source>
</evidence>
<evidence type="ECO:0000313" key="9">
    <source>
        <dbReference type="Proteomes" id="UP000316806"/>
    </source>
</evidence>
<dbReference type="GO" id="GO:0003677">
    <property type="term" value="F:DNA binding"/>
    <property type="evidence" value="ECO:0007669"/>
    <property type="project" value="UniProtKB-KW"/>
</dbReference>
<dbReference type="PANTHER" id="PTHR46577">
    <property type="entry name" value="HTH-TYPE TRANSCRIPTIONAL REGULATORY PROTEIN GABR"/>
    <property type="match status" value="1"/>
</dbReference>
<dbReference type="SUPFAM" id="SSF46785">
    <property type="entry name" value="Winged helix' DNA-binding domain"/>
    <property type="match status" value="1"/>
</dbReference>
<dbReference type="CDD" id="cd00609">
    <property type="entry name" value="AAT_like"/>
    <property type="match status" value="1"/>
</dbReference>
<dbReference type="GO" id="GO:0030170">
    <property type="term" value="F:pyridoxal phosphate binding"/>
    <property type="evidence" value="ECO:0007669"/>
    <property type="project" value="InterPro"/>
</dbReference>
<dbReference type="InterPro" id="IPR015424">
    <property type="entry name" value="PyrdxlP-dep_Trfase"/>
</dbReference>
<dbReference type="PRINTS" id="PR00035">
    <property type="entry name" value="HTHGNTR"/>
</dbReference>
<sequence>MNRSNGSPSDRSKTPGGRAAPSASDFLQLNTAEAPRGGMADWLARQVRRAVADGLLPVGSRLPATRVLAAELGVSRGVITEAYRRLTEDGHVAGRGRGGTVVVAAPLASPAVPSGRARHDVPSGSSPLFWTPPGTDVFDALRAAPARIDLSPGLPDLAAFPRAAWLRAERSVLAGLVPSDFGYGDPRGTPVLRRAVARWLARNRGIAVDPEEVLVVAGTAQALGLLATVLQARGISRVAVEDPCSLGLRQHLRVSGLQAPPVPVDADGIRVDALRGTGAPAVLLTPAHQFPTGVVLDGVRRRELAEWTRDGGLIIEDDYDAEHRYDRPPVPALRSTLPDHVAYAGSVSKLLAPALRVGWLLAPRALHAAVVDAKRFADLGNAALPQLVLAHLMESGDLERHLRLLRRRHRARRDAMIEAVGAHLPGAVVHGAAAGLHLMVTFAHGAHDHADTELAAAALERGVKVQPLSWHAQRPQRPGLVLGYAASTPTDISEGVALIGSLLR</sequence>
<dbReference type="InterPro" id="IPR004839">
    <property type="entry name" value="Aminotransferase_I/II_large"/>
</dbReference>
<gene>
    <name evidence="8" type="ORF">FH965_04260</name>
</gene>
<dbReference type="SMART" id="SM00345">
    <property type="entry name" value="HTH_GNTR"/>
    <property type="match status" value="1"/>
</dbReference>
<evidence type="ECO:0000259" key="7">
    <source>
        <dbReference type="PROSITE" id="PS50949"/>
    </source>
</evidence>
<dbReference type="PROSITE" id="PS50949">
    <property type="entry name" value="HTH_GNTR"/>
    <property type="match status" value="1"/>
</dbReference>
<dbReference type="GO" id="GO:0008483">
    <property type="term" value="F:transaminase activity"/>
    <property type="evidence" value="ECO:0007669"/>
    <property type="project" value="UniProtKB-KW"/>
</dbReference>